<dbReference type="AlphaFoldDB" id="A0A1R2CGD5"/>
<reference evidence="1 2" key="1">
    <citation type="submission" date="2016-11" db="EMBL/GenBank/DDBJ databases">
        <title>The macronuclear genome of Stentor coeruleus: a giant cell with tiny introns.</title>
        <authorList>
            <person name="Slabodnick M."/>
            <person name="Ruby J.G."/>
            <person name="Reiff S.B."/>
            <person name="Swart E.C."/>
            <person name="Gosai S."/>
            <person name="Prabakaran S."/>
            <person name="Witkowska E."/>
            <person name="Larue G.E."/>
            <person name="Fisher S."/>
            <person name="Freeman R.M."/>
            <person name="Gunawardena J."/>
            <person name="Chu W."/>
            <person name="Stover N.A."/>
            <person name="Gregory B.D."/>
            <person name="Nowacki M."/>
            <person name="Derisi J."/>
            <person name="Roy S.W."/>
            <person name="Marshall W.F."/>
            <person name="Sood P."/>
        </authorList>
    </citation>
    <scope>NUCLEOTIDE SEQUENCE [LARGE SCALE GENOMIC DNA]</scope>
    <source>
        <strain evidence="1">WM001</strain>
    </source>
</reference>
<keyword evidence="2" id="KW-1185">Reference proteome</keyword>
<dbReference type="EMBL" id="MPUH01000160">
    <property type="protein sequence ID" value="OMJ88063.1"/>
    <property type="molecule type" value="Genomic_DNA"/>
</dbReference>
<evidence type="ECO:0000313" key="2">
    <source>
        <dbReference type="Proteomes" id="UP000187209"/>
    </source>
</evidence>
<proteinExistence type="predicted"/>
<name>A0A1R2CGD5_9CILI</name>
<sequence length="138" mass="15985">MGCCKSNLEIGEVVLPTFENLELQYQNRFLELSQTQFTSSRNNRLNNLKDHDERLIRTEEGFSDVSLDSHEEHNYGHTLETSKTRLGDSVLYFTRPTSISLHRTDVETAFLQISGILRRNTLEFSKHEKLAHISESKN</sequence>
<protein>
    <submittedName>
        <fullName evidence="1">Uncharacterized protein</fullName>
    </submittedName>
</protein>
<accession>A0A1R2CGD5</accession>
<dbReference type="Proteomes" id="UP000187209">
    <property type="component" value="Unassembled WGS sequence"/>
</dbReference>
<evidence type="ECO:0000313" key="1">
    <source>
        <dbReference type="EMBL" id="OMJ88063.1"/>
    </source>
</evidence>
<comment type="caution">
    <text evidence="1">The sequence shown here is derived from an EMBL/GenBank/DDBJ whole genome shotgun (WGS) entry which is preliminary data.</text>
</comment>
<organism evidence="1 2">
    <name type="scientific">Stentor coeruleus</name>
    <dbReference type="NCBI Taxonomy" id="5963"/>
    <lineage>
        <taxon>Eukaryota</taxon>
        <taxon>Sar</taxon>
        <taxon>Alveolata</taxon>
        <taxon>Ciliophora</taxon>
        <taxon>Postciliodesmatophora</taxon>
        <taxon>Heterotrichea</taxon>
        <taxon>Heterotrichida</taxon>
        <taxon>Stentoridae</taxon>
        <taxon>Stentor</taxon>
    </lineage>
</organism>
<gene>
    <name evidence="1" type="ORF">SteCoe_10046</name>
</gene>